<comment type="caution">
    <text evidence="3">The sequence shown here is derived from an EMBL/GenBank/DDBJ whole genome shotgun (WGS) entry which is preliminary data.</text>
</comment>
<evidence type="ECO:0000313" key="4">
    <source>
        <dbReference type="Proteomes" id="UP000626109"/>
    </source>
</evidence>
<evidence type="ECO:0000313" key="5">
    <source>
        <dbReference type="Proteomes" id="UP000654075"/>
    </source>
</evidence>
<protein>
    <submittedName>
        <fullName evidence="3">Uncharacterized protein</fullName>
    </submittedName>
</protein>
<dbReference type="EMBL" id="CAJNNW010009557">
    <property type="protein sequence ID" value="CAE8651058.1"/>
    <property type="molecule type" value="Genomic_DNA"/>
</dbReference>
<reference evidence="3" key="1">
    <citation type="submission" date="2021-02" db="EMBL/GenBank/DDBJ databases">
        <authorList>
            <person name="Dougan E. K."/>
            <person name="Rhodes N."/>
            <person name="Thang M."/>
            <person name="Chan C."/>
        </authorList>
    </citation>
    <scope>NUCLEOTIDE SEQUENCE</scope>
</reference>
<name>A0A813IIU7_POLGL</name>
<organism evidence="3 4">
    <name type="scientific">Polarella glacialis</name>
    <name type="common">Dinoflagellate</name>
    <dbReference type="NCBI Taxonomy" id="89957"/>
    <lineage>
        <taxon>Eukaryota</taxon>
        <taxon>Sar</taxon>
        <taxon>Alveolata</taxon>
        <taxon>Dinophyceae</taxon>
        <taxon>Suessiales</taxon>
        <taxon>Suessiaceae</taxon>
        <taxon>Polarella</taxon>
    </lineage>
</organism>
<evidence type="ECO:0000313" key="3">
    <source>
        <dbReference type="EMBL" id="CAE8651058.1"/>
    </source>
</evidence>
<keyword evidence="5" id="KW-1185">Reference proteome</keyword>
<dbReference type="Proteomes" id="UP000626109">
    <property type="component" value="Unassembled WGS sequence"/>
</dbReference>
<dbReference type="EMBL" id="CAJNNV010025184">
    <property type="protein sequence ID" value="CAE8612948.1"/>
    <property type="molecule type" value="Genomic_DNA"/>
</dbReference>
<sequence length="313" mass="32698">MVRSRRSGRSTMPSQGHLCAAGLAAAVLLAFTAGDAFVAASQSWASRVSTPLRSAAAVTSSRSAQQPFVGSGGQTETGPLLKVAASLALLCAASAASRRSRSSTASKVRCLVVVGNRSPTPEAVPRAAVASAPLVVEPLVDFEEYSLVDFEGCVEPQMLPDLKQAPPQKLVSMLTSAPVAAQATVAAAAQADCRRGKLAACFVGGVRQVRSSRQQKSRASRAAAASENAAHSAQRAAGKRLCLAAQSPATPVAERAFDASLQRAKIQRGVRIQSCLRLSRGREAKAMFEGTEKSTGVLMEAYSCRELKRMKTK</sequence>
<proteinExistence type="predicted"/>
<gene>
    <name evidence="1" type="ORF">PGLA1383_LOCUS30734</name>
    <name evidence="2" type="ORF">PGLA2088_LOCUS3084</name>
    <name evidence="3" type="ORF">PGLA2088_LOCUS8801</name>
</gene>
<dbReference type="Proteomes" id="UP000654075">
    <property type="component" value="Unassembled WGS sequence"/>
</dbReference>
<accession>A0A813IIU7</accession>
<dbReference type="AlphaFoldDB" id="A0A813IIU7"/>
<evidence type="ECO:0000313" key="1">
    <source>
        <dbReference type="EMBL" id="CAE8612948.1"/>
    </source>
</evidence>
<evidence type="ECO:0000313" key="2">
    <source>
        <dbReference type="EMBL" id="CAE8644472.1"/>
    </source>
</evidence>
<dbReference type="EMBL" id="CAJNNW010002598">
    <property type="protein sequence ID" value="CAE8644472.1"/>
    <property type="molecule type" value="Genomic_DNA"/>
</dbReference>